<evidence type="ECO:0000256" key="1">
    <source>
        <dbReference type="ARBA" id="ARBA00022723"/>
    </source>
</evidence>
<dbReference type="InterPro" id="IPR018289">
    <property type="entry name" value="MULE_transposase_dom"/>
</dbReference>
<dbReference type="InterPro" id="IPR006564">
    <property type="entry name" value="Znf_PMZ"/>
</dbReference>
<dbReference type="Proteomes" id="UP000655225">
    <property type="component" value="Unassembled WGS sequence"/>
</dbReference>
<dbReference type="OrthoDB" id="1415978at2759"/>
<gene>
    <name evidence="7" type="ORF">HHK36_007151</name>
</gene>
<keyword evidence="1" id="KW-0479">Metal-binding</keyword>
<sequence length="988" mass="111540">MALMTFSSIWKALVKTAFGIGGVETKRVVGRITIPSSWLLKAARKRAFPFPTLSWKCTSPLGITNISPAFKTLECKTLPAVTNPTSSFPLMTTLVSEARGCMPSKKKSSDFTSGRGLQGKPFTNMEAFRFATQKSYRGSGSAQQQAEGRSTIRKRIVKNVGLDKVIMVAIALILKTGISSKALTVYCPLLTAQLLLYYGFARGEGSSSWADSSSWEASFPTTVSMSSICLHDLIIHYMDKVFTIMKVDPNQYYYMDMLTDVHGAVLKNQPSNVGLLLTMHCAIPGSADLMDGTSTTDVLRMFELYQRIKDIHVFLRAWDMNIGNDVMFDEMYALSDDDYEWRVGTDNGSDGACEMVASDLDGEEKESNDGLSDYQSNDDCDLISNSDSEDEGVDINRFMCGKEFEVQDGRKVSLEVGMLFGNVTEFREALRDYVIQEGFEIVRDKNEKTWVTAHCSAEGCLWRIHASPLPDGVTFKIKTFQFEHTCVRGTKNTNATSTWIAKKLAKRLRANPDMKIDGIRSEIRETYGIEPSNMQLYRARTNSGSLVKIQYDRTNLSVNPTFKRFFICFQAMKSGFLEGCRPFIGLDGCHLKGPYGGVLLAGIALDGNNGLFPVAFAIVEGETKESWSFFLYYLHSIIGTNTNRMPLCFMTDRQKGVVEAINKIVPEATHRVCGRHLYNNFKKKFPGLNLRNHFWVAARAYNSRVFNFAMDKMKRDKKDAYEWLIEKPLHSWSRHAFDPRVRSDHVTNNMTESFNQWVGDLRGKPILTLVDSLRVKLMGRIHCRYDKACAWESLVTPKIRQKLNVIRQDSRMCIVVFAGGEEYEVTEGVSRFVVNLHAKSCACRAWEISGLPCKHAAACIARKRANLEEYCDEYYSKATYLRAYGGIIHPISDESMWPVGNHEVVEPPPFRRLPGRPKKNRRRELDEPTPGSQSRRSSTIRCCICKQFGHNKRTCQRGPVKGKPSSNAGHQVRIHYFVKFLIAYHSHS</sequence>
<keyword evidence="2 4" id="KW-0863">Zinc-finger</keyword>
<evidence type="ECO:0000256" key="3">
    <source>
        <dbReference type="ARBA" id="ARBA00022833"/>
    </source>
</evidence>
<feature type="compositionally biased region" description="Basic residues" evidence="5">
    <location>
        <begin position="913"/>
        <end position="922"/>
    </location>
</feature>
<dbReference type="OMA" id="SKWICER"/>
<dbReference type="GO" id="GO:0008270">
    <property type="term" value="F:zinc ion binding"/>
    <property type="evidence" value="ECO:0007669"/>
    <property type="project" value="UniProtKB-KW"/>
</dbReference>
<dbReference type="EMBL" id="JABCRI010000004">
    <property type="protein sequence ID" value="KAF8408011.1"/>
    <property type="molecule type" value="Genomic_DNA"/>
</dbReference>
<reference evidence="7 8" key="1">
    <citation type="submission" date="2020-04" db="EMBL/GenBank/DDBJ databases">
        <title>Plant Genome Project.</title>
        <authorList>
            <person name="Zhang R.-G."/>
        </authorList>
    </citation>
    <scope>NUCLEOTIDE SEQUENCE [LARGE SCALE GENOMIC DNA]</scope>
    <source>
        <strain evidence="7">YNK0</strain>
        <tissue evidence="7">Leaf</tissue>
    </source>
</reference>
<evidence type="ECO:0000256" key="4">
    <source>
        <dbReference type="PROSITE-ProRule" id="PRU00325"/>
    </source>
</evidence>
<dbReference type="Pfam" id="PF10551">
    <property type="entry name" value="MULE"/>
    <property type="match status" value="1"/>
</dbReference>
<keyword evidence="3" id="KW-0862">Zinc</keyword>
<dbReference type="Pfam" id="PF04434">
    <property type="entry name" value="SWIM"/>
    <property type="match status" value="1"/>
</dbReference>
<name>A0A834ZJA1_TETSI</name>
<keyword evidence="8" id="KW-1185">Reference proteome</keyword>
<evidence type="ECO:0000313" key="7">
    <source>
        <dbReference type="EMBL" id="KAF8408011.1"/>
    </source>
</evidence>
<proteinExistence type="predicted"/>
<dbReference type="Pfam" id="PF03108">
    <property type="entry name" value="DBD_Tnp_Mut"/>
    <property type="match status" value="1"/>
</dbReference>
<feature type="domain" description="SWIM-type" evidence="6">
    <location>
        <begin position="832"/>
        <end position="864"/>
    </location>
</feature>
<evidence type="ECO:0000256" key="2">
    <source>
        <dbReference type="ARBA" id="ARBA00022771"/>
    </source>
</evidence>
<evidence type="ECO:0000259" key="6">
    <source>
        <dbReference type="PROSITE" id="PS50966"/>
    </source>
</evidence>
<evidence type="ECO:0000256" key="5">
    <source>
        <dbReference type="SAM" id="MobiDB-lite"/>
    </source>
</evidence>
<feature type="region of interest" description="Disordered" evidence="5">
    <location>
        <begin position="908"/>
        <end position="936"/>
    </location>
</feature>
<dbReference type="AlphaFoldDB" id="A0A834ZJA1"/>
<accession>A0A834ZJA1</accession>
<dbReference type="InterPro" id="IPR007527">
    <property type="entry name" value="Znf_SWIM"/>
</dbReference>
<dbReference type="PANTHER" id="PTHR31973">
    <property type="entry name" value="POLYPROTEIN, PUTATIVE-RELATED"/>
    <property type="match status" value="1"/>
</dbReference>
<dbReference type="InterPro" id="IPR004332">
    <property type="entry name" value="Transposase_MuDR"/>
</dbReference>
<dbReference type="PANTHER" id="PTHR31973:SF187">
    <property type="entry name" value="MUTATOR TRANSPOSASE MUDRA PROTEIN"/>
    <property type="match status" value="1"/>
</dbReference>
<protein>
    <recommendedName>
        <fullName evidence="6">SWIM-type domain-containing protein</fullName>
    </recommendedName>
</protein>
<dbReference type="PROSITE" id="PS50966">
    <property type="entry name" value="ZF_SWIM"/>
    <property type="match status" value="1"/>
</dbReference>
<dbReference type="SMART" id="SM00575">
    <property type="entry name" value="ZnF_PMZ"/>
    <property type="match status" value="1"/>
</dbReference>
<evidence type="ECO:0000313" key="8">
    <source>
        <dbReference type="Proteomes" id="UP000655225"/>
    </source>
</evidence>
<organism evidence="7 8">
    <name type="scientific">Tetracentron sinense</name>
    <name type="common">Spur-leaf</name>
    <dbReference type="NCBI Taxonomy" id="13715"/>
    <lineage>
        <taxon>Eukaryota</taxon>
        <taxon>Viridiplantae</taxon>
        <taxon>Streptophyta</taxon>
        <taxon>Embryophyta</taxon>
        <taxon>Tracheophyta</taxon>
        <taxon>Spermatophyta</taxon>
        <taxon>Magnoliopsida</taxon>
        <taxon>Trochodendrales</taxon>
        <taxon>Trochodendraceae</taxon>
        <taxon>Tetracentron</taxon>
    </lineage>
</organism>
<comment type="caution">
    <text evidence="7">The sequence shown here is derived from an EMBL/GenBank/DDBJ whole genome shotgun (WGS) entry which is preliminary data.</text>
</comment>